<reference evidence="2 3" key="1">
    <citation type="journal article" date="2021" name="Sci. Rep.">
        <title>The distribution of antibiotic resistance genes in chicken gut microbiota commensals.</title>
        <authorList>
            <person name="Juricova H."/>
            <person name="Matiasovicova J."/>
            <person name="Kubasova T."/>
            <person name="Cejkova D."/>
            <person name="Rychlik I."/>
        </authorList>
    </citation>
    <scope>NUCLEOTIDE SEQUENCE [LARGE SCALE GENOMIC DNA]</scope>
    <source>
        <strain evidence="2 3">An431b</strain>
    </source>
</reference>
<dbReference type="EMBL" id="JACSNV010000018">
    <property type="protein sequence ID" value="MBM6878668.1"/>
    <property type="molecule type" value="Genomic_DNA"/>
</dbReference>
<organism evidence="2 3">
    <name type="scientific">Anaerotignum lactatifermentans</name>
    <dbReference type="NCBI Taxonomy" id="160404"/>
    <lineage>
        <taxon>Bacteria</taxon>
        <taxon>Bacillati</taxon>
        <taxon>Bacillota</taxon>
        <taxon>Clostridia</taxon>
        <taxon>Lachnospirales</taxon>
        <taxon>Anaerotignaceae</taxon>
        <taxon>Anaerotignum</taxon>
    </lineage>
</organism>
<feature type="domain" description="Nif11" evidence="1">
    <location>
        <begin position="7"/>
        <end position="51"/>
    </location>
</feature>
<comment type="caution">
    <text evidence="2">The sequence shown here is derived from an EMBL/GenBank/DDBJ whole genome shotgun (WGS) entry which is preliminary data.</text>
</comment>
<gene>
    <name evidence="2" type="ORF">H9X83_10935</name>
</gene>
<protein>
    <recommendedName>
        <fullName evidence="1">Nif11 domain-containing protein</fullName>
    </recommendedName>
</protein>
<evidence type="ECO:0000313" key="2">
    <source>
        <dbReference type="EMBL" id="MBM6878668.1"/>
    </source>
</evidence>
<dbReference type="Proteomes" id="UP000729290">
    <property type="component" value="Unassembled WGS sequence"/>
</dbReference>
<dbReference type="InterPro" id="IPR012903">
    <property type="entry name" value="Nif11"/>
</dbReference>
<name>A0ABS2GDE6_9FIRM</name>
<proteinExistence type="predicted"/>
<keyword evidence="3" id="KW-1185">Reference proteome</keyword>
<evidence type="ECO:0000259" key="1">
    <source>
        <dbReference type="Pfam" id="PF07862"/>
    </source>
</evidence>
<accession>A0ABS2GDE6</accession>
<dbReference type="RefSeq" id="WP_205134329.1">
    <property type="nucleotide sequence ID" value="NZ_JACSNT010000016.1"/>
</dbReference>
<sequence length="95" mass="10430">MNEMLWKLLEAAGTDAALRQRIFATREEKDPAQALCTLATEMGFPITVGELFGEGEEYASNLLKSCNGGASYPLEGWEDSYDLFFASLEALAQKS</sequence>
<dbReference type="Pfam" id="PF07862">
    <property type="entry name" value="Nif11"/>
    <property type="match status" value="1"/>
</dbReference>
<evidence type="ECO:0000313" key="3">
    <source>
        <dbReference type="Proteomes" id="UP000729290"/>
    </source>
</evidence>